<evidence type="ECO:0000313" key="5">
    <source>
        <dbReference type="Proteomes" id="UP001152797"/>
    </source>
</evidence>
<dbReference type="InterPro" id="IPR003029">
    <property type="entry name" value="S1_domain"/>
</dbReference>
<gene>
    <name evidence="3" type="ORF">C1SCF055_LOCUS20593</name>
</gene>
<reference evidence="3" key="1">
    <citation type="submission" date="2022-10" db="EMBL/GenBank/DDBJ databases">
        <authorList>
            <person name="Chen Y."/>
            <person name="Dougan E. K."/>
            <person name="Chan C."/>
            <person name="Rhodes N."/>
            <person name="Thang M."/>
        </authorList>
    </citation>
    <scope>NUCLEOTIDE SEQUENCE</scope>
</reference>
<accession>A0A9P1FZH8</accession>
<evidence type="ECO:0000313" key="4">
    <source>
        <dbReference type="EMBL" id="CAL4781203.1"/>
    </source>
</evidence>
<feature type="compositionally biased region" description="Basic and acidic residues" evidence="1">
    <location>
        <begin position="32"/>
        <end position="45"/>
    </location>
</feature>
<dbReference type="EMBL" id="CAMXCT030001890">
    <property type="protein sequence ID" value="CAL4781203.1"/>
    <property type="molecule type" value="Genomic_DNA"/>
</dbReference>
<dbReference type="Gene3D" id="2.40.50.140">
    <property type="entry name" value="Nucleic acid-binding proteins"/>
    <property type="match status" value="1"/>
</dbReference>
<reference evidence="4 5" key="2">
    <citation type="submission" date="2024-05" db="EMBL/GenBank/DDBJ databases">
        <authorList>
            <person name="Chen Y."/>
            <person name="Shah S."/>
            <person name="Dougan E. K."/>
            <person name="Thang M."/>
            <person name="Chan C."/>
        </authorList>
    </citation>
    <scope>NUCLEOTIDE SEQUENCE [LARGE SCALE GENOMIC DNA]</scope>
</reference>
<dbReference type="EMBL" id="CAMXCT020001890">
    <property type="protein sequence ID" value="CAL1147266.1"/>
    <property type="molecule type" value="Genomic_DNA"/>
</dbReference>
<dbReference type="EMBL" id="CAMXCT010001890">
    <property type="protein sequence ID" value="CAI3993891.1"/>
    <property type="molecule type" value="Genomic_DNA"/>
</dbReference>
<dbReference type="SMART" id="SM00316">
    <property type="entry name" value="S1"/>
    <property type="match status" value="3"/>
</dbReference>
<dbReference type="InterPro" id="IPR050437">
    <property type="entry name" value="Ribos_protein_bS1-like"/>
</dbReference>
<dbReference type="SUPFAM" id="SSF50249">
    <property type="entry name" value="Nucleic acid-binding proteins"/>
    <property type="match status" value="1"/>
</dbReference>
<dbReference type="OrthoDB" id="436204at2759"/>
<name>A0A9P1FZH8_9DINO</name>
<keyword evidence="5" id="KW-1185">Reference proteome</keyword>
<feature type="region of interest" description="Disordered" evidence="1">
    <location>
        <begin position="244"/>
        <end position="289"/>
    </location>
</feature>
<evidence type="ECO:0000313" key="3">
    <source>
        <dbReference type="EMBL" id="CAI3993891.1"/>
    </source>
</evidence>
<feature type="domain" description="S1 motif" evidence="2">
    <location>
        <begin position="78"/>
        <end position="140"/>
    </location>
</feature>
<dbReference type="GO" id="GO:0003729">
    <property type="term" value="F:mRNA binding"/>
    <property type="evidence" value="ECO:0007669"/>
    <property type="project" value="TreeGrafter"/>
</dbReference>
<dbReference type="PANTHER" id="PTHR10724:SF10">
    <property type="entry name" value="S1 RNA-BINDING DOMAIN-CONTAINING PROTEIN 1"/>
    <property type="match status" value="1"/>
</dbReference>
<protein>
    <submittedName>
        <fullName evidence="4">S1 motif domain-containing protein</fullName>
    </submittedName>
</protein>
<dbReference type="AlphaFoldDB" id="A0A9P1FZH8"/>
<dbReference type="Proteomes" id="UP001152797">
    <property type="component" value="Unassembled WGS sequence"/>
</dbReference>
<organism evidence="3">
    <name type="scientific">Cladocopium goreaui</name>
    <dbReference type="NCBI Taxonomy" id="2562237"/>
    <lineage>
        <taxon>Eukaryota</taxon>
        <taxon>Sar</taxon>
        <taxon>Alveolata</taxon>
        <taxon>Dinophyceae</taxon>
        <taxon>Suessiales</taxon>
        <taxon>Symbiodiniaceae</taxon>
        <taxon>Cladocopium</taxon>
    </lineage>
</organism>
<dbReference type="PANTHER" id="PTHR10724">
    <property type="entry name" value="30S RIBOSOMAL PROTEIN S1"/>
    <property type="match status" value="1"/>
</dbReference>
<proteinExistence type="predicted"/>
<sequence length="444" mass="49338">MTRPGVHGSMADRTQSSKATKESGDFRGTARRRAESERRSDRADSRTTTPRHGTTVSGGASAGGWHSEGVPIDSIRPGDRMPGIVTNAAPYGAFVDVGAERNAKLIVEQRLQRRFQIGDRLDCVVKEVDFEKRRFCVTLLDADLELAENRIPLEELAEGDLVDGIIDHTNPYGIWVNVGAEVIGRLNVARRYTNHLVAGQCIRDIVIQRLDLKQTKLGLTLNDPEVLLRETVMISDLLRGSKTAAEPSVPSATAPLRGSAARSQSVPPERAERAERAPAPAFEPRPGVPKALAREGDWKLPEPLERARGDTSATPLRVGHFVDGIVVDASSSVVMVDIGLGHLAALAVAPSIRAQLQREDEIQGMRVERVDWDEERQKGAVVLSLEDPELTGDSRDSLPSLPSDSPRWYSKWHGWNDGWSWSSWNWDWDWRNKNSWYQADSWWR</sequence>
<dbReference type="GO" id="GO:0006412">
    <property type="term" value="P:translation"/>
    <property type="evidence" value="ECO:0007669"/>
    <property type="project" value="TreeGrafter"/>
</dbReference>
<dbReference type="InterPro" id="IPR012340">
    <property type="entry name" value="NA-bd_OB-fold"/>
</dbReference>
<feature type="region of interest" description="Disordered" evidence="1">
    <location>
        <begin position="1"/>
        <end position="71"/>
    </location>
</feature>
<evidence type="ECO:0000256" key="1">
    <source>
        <dbReference type="SAM" id="MobiDB-lite"/>
    </source>
</evidence>
<comment type="caution">
    <text evidence="3">The sequence shown here is derived from an EMBL/GenBank/DDBJ whole genome shotgun (WGS) entry which is preliminary data.</text>
</comment>
<dbReference type="GO" id="GO:0003735">
    <property type="term" value="F:structural constituent of ribosome"/>
    <property type="evidence" value="ECO:0007669"/>
    <property type="project" value="TreeGrafter"/>
</dbReference>
<evidence type="ECO:0000259" key="2">
    <source>
        <dbReference type="PROSITE" id="PS50126"/>
    </source>
</evidence>
<dbReference type="PROSITE" id="PS50126">
    <property type="entry name" value="S1"/>
    <property type="match status" value="1"/>
</dbReference>